<keyword evidence="7" id="KW-1185">Reference proteome</keyword>
<dbReference type="EMBL" id="JAZDWU010000005">
    <property type="protein sequence ID" value="KAL0003243.1"/>
    <property type="molecule type" value="Genomic_DNA"/>
</dbReference>
<sequence>MESLESKAPHVLIFPFPAQGHVNSMLNLAQLLSLAGLNITFLNTDHNHNRLVLHSNILHRFACFPGFQFKSIPDGLPDDHPRTGVRFMEMFDSFELVSIPLFREMLCSGQLNSATGQSVTCIIADGVLSFPIDVGNELGIPVIHFRTASACYFLACFCIQDMIEAGELPIRENEDMDRLIRSIPGMETFLRIRDLPSFFQTSNLADPGLQLVANKTRQSPRAHALILNTFEDLEGPVLSHIRTKCPKIYTIGPLHAILKSKLESKTTLLQSWSPNSLFEVDRSCMVWLDAQPLKSVIYVSFGSITIMTKDKLMEFWYGLVNSKKRFLWAIRPDLVIQKDGEGQVPVELVEGTKDRGYMVDWVPQEEVLVHQAVGGFLTHSGWNSTLESIVAGVPMICWPYFADQQINSRFVSEVWKLGMDMKDVCDRVMVEKMVNYLMEETREIFMKSIAEKARLAKESVSEAQGHVNSMLNLAQLLSLSGLNITFLNTDHNHNRLVLHTDSLDRFACFPGFQFKSIPDGLPADHPRAGNRFMEVFDSIKLVTEPLFKEMMSSGQLNSATGQSVTCIIADGSLSFPIDVGNELGIPVIHFRTISACSFWAYFCIQDMIEAGELPIRENEDMDCFIRSVPGMETFLRIRDLPSFCRARNTADPNLQQVKNMTRQSPRAHALILNTFEDLEGPVLSHIRIKCPKTYTIGPLHAILKSKLESKTTLLQSLSPNSLFEVDKSYMVWLDAQPLKSVIYVSFGSITVMTKDKLMELWYGLVNSKKRFLWAIRPDLVTQKDGEGQIPLELIEGTKDRGNMVGWVPQEEVLAHQAIGGFLTHSGWNSTLESIVAGVPMICWPYFADQQTNSRFVSEVWKLGMDMKDVCDRVMVEKMVNHLMEERREIFMKSATEMARLAKESVSEGGSSYCNLDHLIKDIRLMSMITTK</sequence>
<name>A0AAW2CY45_9ROSI</name>
<comment type="similarity">
    <text evidence="1">Belongs to the UDP-glycosyltransferase family.</text>
</comment>
<dbReference type="GO" id="GO:0102970">
    <property type="term" value="F:7-deoxyloganetic acid glucosyltransferase activity"/>
    <property type="evidence" value="ECO:0007669"/>
    <property type="project" value="UniProtKB-EC"/>
</dbReference>
<evidence type="ECO:0000256" key="1">
    <source>
        <dbReference type="ARBA" id="ARBA00009995"/>
    </source>
</evidence>
<keyword evidence="2" id="KW-0328">Glycosyltransferase</keyword>
<dbReference type="Proteomes" id="UP001459277">
    <property type="component" value="Unassembled WGS sequence"/>
</dbReference>
<reference evidence="6 7" key="1">
    <citation type="submission" date="2024-01" db="EMBL/GenBank/DDBJ databases">
        <title>A telomere-to-telomere, gap-free genome of sweet tea (Lithocarpus litseifolius).</title>
        <authorList>
            <person name="Zhou J."/>
        </authorList>
    </citation>
    <scope>NUCLEOTIDE SEQUENCE [LARGE SCALE GENOMIC DNA]</scope>
    <source>
        <strain evidence="6">Zhou-2022a</strain>
        <tissue evidence="6">Leaf</tissue>
    </source>
</reference>
<dbReference type="InterPro" id="IPR002213">
    <property type="entry name" value="UDP_glucos_trans"/>
</dbReference>
<protein>
    <recommendedName>
        <fullName evidence="5">7-deoxyloganetic acid glucosyltransferase</fullName>
        <ecNumber evidence="5">2.4.1.323</ecNumber>
    </recommendedName>
</protein>
<gene>
    <name evidence="6" type="ORF">SO802_017024</name>
</gene>
<proteinExistence type="inferred from homology"/>
<dbReference type="PANTHER" id="PTHR11926:SF1392">
    <property type="entry name" value="GLYCOSYLTRANSFERASE"/>
    <property type="match status" value="1"/>
</dbReference>
<dbReference type="Pfam" id="PF00201">
    <property type="entry name" value="UDPGT"/>
    <property type="match status" value="2"/>
</dbReference>
<dbReference type="AlphaFoldDB" id="A0AAW2CY45"/>
<dbReference type="PROSITE" id="PS00375">
    <property type="entry name" value="UDPGT"/>
    <property type="match status" value="2"/>
</dbReference>
<keyword evidence="3" id="KW-0808">Transferase</keyword>
<comment type="caution">
    <text evidence="6">The sequence shown here is derived from an EMBL/GenBank/DDBJ whole genome shotgun (WGS) entry which is preliminary data.</text>
</comment>
<dbReference type="Gene3D" id="3.40.50.2000">
    <property type="entry name" value="Glycogen Phosphorylase B"/>
    <property type="match status" value="4"/>
</dbReference>
<dbReference type="GO" id="GO:0080043">
    <property type="term" value="F:quercetin 3-O-glucosyltransferase activity"/>
    <property type="evidence" value="ECO:0007669"/>
    <property type="project" value="TreeGrafter"/>
</dbReference>
<dbReference type="FunFam" id="3.40.50.2000:FF:000040">
    <property type="entry name" value="UDP-glycosyltransferase 76C1"/>
    <property type="match status" value="2"/>
</dbReference>
<evidence type="ECO:0000313" key="6">
    <source>
        <dbReference type="EMBL" id="KAL0003243.1"/>
    </source>
</evidence>
<evidence type="ECO:0000256" key="3">
    <source>
        <dbReference type="ARBA" id="ARBA00022679"/>
    </source>
</evidence>
<evidence type="ECO:0000256" key="4">
    <source>
        <dbReference type="ARBA" id="ARBA00051827"/>
    </source>
</evidence>
<organism evidence="6 7">
    <name type="scientific">Lithocarpus litseifolius</name>
    <dbReference type="NCBI Taxonomy" id="425828"/>
    <lineage>
        <taxon>Eukaryota</taxon>
        <taxon>Viridiplantae</taxon>
        <taxon>Streptophyta</taxon>
        <taxon>Embryophyta</taxon>
        <taxon>Tracheophyta</taxon>
        <taxon>Spermatophyta</taxon>
        <taxon>Magnoliopsida</taxon>
        <taxon>eudicotyledons</taxon>
        <taxon>Gunneridae</taxon>
        <taxon>Pentapetalae</taxon>
        <taxon>rosids</taxon>
        <taxon>fabids</taxon>
        <taxon>Fagales</taxon>
        <taxon>Fagaceae</taxon>
        <taxon>Lithocarpus</taxon>
    </lineage>
</organism>
<evidence type="ECO:0000256" key="2">
    <source>
        <dbReference type="ARBA" id="ARBA00022676"/>
    </source>
</evidence>
<dbReference type="SUPFAM" id="SSF53756">
    <property type="entry name" value="UDP-Glycosyltransferase/glycogen phosphorylase"/>
    <property type="match status" value="2"/>
</dbReference>
<accession>A0AAW2CY45</accession>
<comment type="catalytic activity">
    <reaction evidence="4">
        <text>7-deoxyloganetate + UDP-alpha-D-glucose = 7-deoxyloganate + UDP + H(+)</text>
        <dbReference type="Rhea" id="RHEA:39895"/>
        <dbReference type="ChEBI" id="CHEBI:15378"/>
        <dbReference type="ChEBI" id="CHEBI:58223"/>
        <dbReference type="ChEBI" id="CHEBI:58885"/>
        <dbReference type="ChEBI" id="CHEBI:76844"/>
        <dbReference type="ChEBI" id="CHEBI:76846"/>
        <dbReference type="EC" id="2.4.1.323"/>
    </reaction>
</comment>
<dbReference type="PANTHER" id="PTHR11926">
    <property type="entry name" value="GLUCOSYL/GLUCURONOSYL TRANSFERASES"/>
    <property type="match status" value="1"/>
</dbReference>
<evidence type="ECO:0000256" key="5">
    <source>
        <dbReference type="ARBA" id="ARBA00066941"/>
    </source>
</evidence>
<dbReference type="GO" id="GO:0080044">
    <property type="term" value="F:quercetin 7-O-glucosyltransferase activity"/>
    <property type="evidence" value="ECO:0007669"/>
    <property type="project" value="TreeGrafter"/>
</dbReference>
<dbReference type="EC" id="2.4.1.323" evidence="5"/>
<evidence type="ECO:0000313" key="7">
    <source>
        <dbReference type="Proteomes" id="UP001459277"/>
    </source>
</evidence>
<dbReference type="InterPro" id="IPR035595">
    <property type="entry name" value="UDP_glycos_trans_CS"/>
</dbReference>
<dbReference type="FunFam" id="3.40.50.2000:FF:000065">
    <property type="entry name" value="Glycosyltransferase"/>
    <property type="match status" value="2"/>
</dbReference>
<dbReference type="CDD" id="cd03784">
    <property type="entry name" value="GT1_Gtf-like"/>
    <property type="match status" value="2"/>
</dbReference>